<dbReference type="EMBL" id="CAJHNJ030000123">
    <property type="protein sequence ID" value="CAG9136044.1"/>
    <property type="molecule type" value="Genomic_DNA"/>
</dbReference>
<feature type="region of interest" description="Disordered" evidence="1">
    <location>
        <begin position="37"/>
        <end position="59"/>
    </location>
</feature>
<organism evidence="2 3">
    <name type="scientific">Plutella xylostella</name>
    <name type="common">Diamondback moth</name>
    <name type="synonym">Plutella maculipennis</name>
    <dbReference type="NCBI Taxonomy" id="51655"/>
    <lineage>
        <taxon>Eukaryota</taxon>
        <taxon>Metazoa</taxon>
        <taxon>Ecdysozoa</taxon>
        <taxon>Arthropoda</taxon>
        <taxon>Hexapoda</taxon>
        <taxon>Insecta</taxon>
        <taxon>Pterygota</taxon>
        <taxon>Neoptera</taxon>
        <taxon>Endopterygota</taxon>
        <taxon>Lepidoptera</taxon>
        <taxon>Glossata</taxon>
        <taxon>Ditrysia</taxon>
        <taxon>Yponomeutoidea</taxon>
        <taxon>Plutellidae</taxon>
        <taxon>Plutella</taxon>
    </lineage>
</organism>
<protein>
    <submittedName>
        <fullName evidence="2">(diamondback moth) hypothetical protein</fullName>
    </submittedName>
</protein>
<evidence type="ECO:0000313" key="3">
    <source>
        <dbReference type="Proteomes" id="UP000653454"/>
    </source>
</evidence>
<accession>A0A8S4G846</accession>
<keyword evidence="3" id="KW-1185">Reference proteome</keyword>
<reference evidence="2" key="1">
    <citation type="submission" date="2020-11" db="EMBL/GenBank/DDBJ databases">
        <authorList>
            <person name="Whiteford S."/>
        </authorList>
    </citation>
    <scope>NUCLEOTIDE SEQUENCE</scope>
</reference>
<evidence type="ECO:0000256" key="1">
    <source>
        <dbReference type="SAM" id="MobiDB-lite"/>
    </source>
</evidence>
<comment type="caution">
    <text evidence="2">The sequence shown here is derived from an EMBL/GenBank/DDBJ whole genome shotgun (WGS) entry which is preliminary data.</text>
</comment>
<proteinExistence type="predicted"/>
<feature type="compositionally biased region" description="Basic residues" evidence="1">
    <location>
        <begin position="208"/>
        <end position="224"/>
    </location>
</feature>
<name>A0A8S4G846_PLUXY</name>
<feature type="compositionally biased region" description="Basic and acidic residues" evidence="1">
    <location>
        <begin position="371"/>
        <end position="391"/>
    </location>
</feature>
<gene>
    <name evidence="2" type="ORF">PLXY2_LOCUS14295</name>
</gene>
<evidence type="ECO:0000313" key="2">
    <source>
        <dbReference type="EMBL" id="CAG9136044.1"/>
    </source>
</evidence>
<sequence length="551" mass="61868">MEMRRFLYFIVINCVINPPLSAAKTVSLNELIAAEERRSKPPGHRGIHDVSTEQSLTNRDLLRKTSKNTETFADRIFPHKAYTLPPLSHLKRKLNKQFKEATETLKLNIKKPISPLNLNKKFQIDLPLKPKKFIFPKSPLQLNRQSLKRETLNHGKFNEKYAPLFQDIGSLFDDLLGVNGREYIERETKSRQIHRNVIDDEEDCPCAHTHHRPQQYRPQQKKKTATVSSPPTFEVPFDRDDQAEAPSEATYYTADGDVSRLRPDPDVPVLPAGDPASRRRNYHGVGEGGRAALHRGLQGDITGDHGDSQHHTGRQGHHAHTAHDEEDTDHTARDGASRDGSDRGLGRHGDETRTQEKRISARGNQKSGKRKNADGKPRVKTTTDTHNRAGVDEIEAITDAALTSRETRGDLNEPEIEDQHQDSGDAAEYTEPVRSRQLNRQLRGRPVSKYQVGNIAEPVQSTEDNGESLVSVTQHLTSNQRVSKGSGSHTAKDQDVRATDEAVISINKYPEVSKQDPNKKVVMIIDGYSHTRGKFLDDEVAGQAIYVDQKG</sequence>
<dbReference type="Proteomes" id="UP000653454">
    <property type="component" value="Unassembled WGS sequence"/>
</dbReference>
<feature type="region of interest" description="Disordered" evidence="1">
    <location>
        <begin position="203"/>
        <end position="435"/>
    </location>
</feature>
<feature type="compositionally biased region" description="Basic and acidic residues" evidence="1">
    <location>
        <begin position="329"/>
        <end position="359"/>
    </location>
</feature>
<feature type="compositionally biased region" description="Basic residues" evidence="1">
    <location>
        <begin position="311"/>
        <end position="320"/>
    </location>
</feature>
<dbReference type="AlphaFoldDB" id="A0A8S4G846"/>
<feature type="compositionally biased region" description="Basic and acidic residues" evidence="1">
    <location>
        <begin position="405"/>
        <end position="423"/>
    </location>
</feature>